<dbReference type="NCBIfam" id="TIGR00229">
    <property type="entry name" value="sensory_box"/>
    <property type="match status" value="1"/>
</dbReference>
<dbReference type="SUPFAM" id="SSF55785">
    <property type="entry name" value="PYP-like sensor domain (PAS domain)"/>
    <property type="match status" value="1"/>
</dbReference>
<dbReference type="InterPro" id="IPR000160">
    <property type="entry name" value="GGDEF_dom"/>
</dbReference>
<dbReference type="InterPro" id="IPR035919">
    <property type="entry name" value="EAL_sf"/>
</dbReference>
<dbReference type="InterPro" id="IPR001633">
    <property type="entry name" value="EAL_dom"/>
</dbReference>
<evidence type="ECO:0000313" key="4">
    <source>
        <dbReference type="EMBL" id="AFL86400.1"/>
    </source>
</evidence>
<evidence type="ECO:0000259" key="1">
    <source>
        <dbReference type="PROSITE" id="PS50113"/>
    </source>
</evidence>
<dbReference type="SUPFAM" id="SSF141868">
    <property type="entry name" value="EAL domain-like"/>
    <property type="match status" value="1"/>
</dbReference>
<dbReference type="InterPro" id="IPR029016">
    <property type="entry name" value="GAF-like_dom_sf"/>
</dbReference>
<evidence type="ECO:0000313" key="5">
    <source>
        <dbReference type="Proteomes" id="UP000006056"/>
    </source>
</evidence>
<dbReference type="RefSeq" id="WP_014783969.1">
    <property type="nucleotide sequence ID" value="NC_018014.1"/>
</dbReference>
<proteinExistence type="predicted"/>
<dbReference type="InterPro" id="IPR013655">
    <property type="entry name" value="PAS_fold_3"/>
</dbReference>
<dbReference type="InterPro" id="IPR000014">
    <property type="entry name" value="PAS"/>
</dbReference>
<accession>I3ZAY2</accession>
<dbReference type="PROSITE" id="PS50113">
    <property type="entry name" value="PAC"/>
    <property type="match status" value="1"/>
</dbReference>
<dbReference type="NCBIfam" id="TIGR00254">
    <property type="entry name" value="GGDEF"/>
    <property type="match status" value="1"/>
</dbReference>
<dbReference type="CDD" id="cd01948">
    <property type="entry name" value="EAL"/>
    <property type="match status" value="1"/>
</dbReference>
<name>I3ZAY2_TERRK</name>
<sequence>MKTLGFKPAPLPTDEARRLAILHEYCVMDTPPEPAFDHLVNLAAALFHVPIALITLIDEHKQFFKSAYGTPYTESPRSTAFCSFTILSNNPLIVLDATKDKRFRNNPSVLAGPQVRFYAGCPLIGREGAALGSFCIVDVHPRDTFTPQQIDQLRRFADLATHALDERLFPIRISSAENSLKEANTRYQLATQATTEGIWDWDCATGTIFQSARLRSLIGEQPVDGTVALSDWVDRIYPMDRPAANVNLSQLLNGKVDHYEIEYRIAHTDGTWRWMHNRGIAVRDNTGNLLRVVGALGDITARKFIDPLTGLHARASLLHTLDQRFATAGAFEDGSFSLLLIDLDSFKRVNVSLGRTGGDLLLVECAGRLNALASDIPGALIARLAGDEFAILLNHSEGEEEAVALARRIIAALEDPFEIEGHNVSTSAKIGIAVSHPSCNRAGLFLQRAEVARHTSKESSEHRIAVFSASMHEQYMRRISLASDLREALAEEALTLHYQPKFDLASNTLIGFEALARWNHETLGPISPTEFVPIAEECDLIQQLGRWTLHKAIQQLSDWRAAGLISPETSMAVNLSARQFSDPDLLSNLKRKLKRHNLPAHCLELEVTEGMLIRDGNQAALILESLKTIGIGLDLDDFGTGYSSMTYLQKFPFDSLKIDRCFVMNMHEDAGSAAIVRSIIALGHALNLSLVAEGIENNTQLSMLREMGCDSGQGYFLSHPLSPIAMGDFLSNTRASITPQ</sequence>
<dbReference type="SMART" id="SM00052">
    <property type="entry name" value="EAL"/>
    <property type="match status" value="1"/>
</dbReference>
<dbReference type="InterPro" id="IPR029787">
    <property type="entry name" value="Nucleotide_cyclase"/>
</dbReference>
<dbReference type="Proteomes" id="UP000006056">
    <property type="component" value="Chromosome"/>
</dbReference>
<dbReference type="SMART" id="SM00086">
    <property type="entry name" value="PAC"/>
    <property type="match status" value="1"/>
</dbReference>
<dbReference type="Gene3D" id="3.30.70.270">
    <property type="match status" value="1"/>
</dbReference>
<feature type="domain" description="GGDEF" evidence="3">
    <location>
        <begin position="334"/>
        <end position="469"/>
    </location>
</feature>
<dbReference type="Pfam" id="PF00990">
    <property type="entry name" value="GGDEF"/>
    <property type="match status" value="1"/>
</dbReference>
<dbReference type="InterPro" id="IPR052155">
    <property type="entry name" value="Biofilm_reg_signaling"/>
</dbReference>
<dbReference type="OrthoDB" id="101222at2"/>
<dbReference type="PANTHER" id="PTHR44757">
    <property type="entry name" value="DIGUANYLATE CYCLASE DGCP"/>
    <property type="match status" value="1"/>
</dbReference>
<dbReference type="InterPro" id="IPR035965">
    <property type="entry name" value="PAS-like_dom_sf"/>
</dbReference>
<dbReference type="Pfam" id="PF01590">
    <property type="entry name" value="GAF"/>
    <property type="match status" value="1"/>
</dbReference>
<dbReference type="InterPro" id="IPR000700">
    <property type="entry name" value="PAS-assoc_C"/>
</dbReference>
<feature type="domain" description="EAL" evidence="2">
    <location>
        <begin position="478"/>
        <end position="734"/>
    </location>
</feature>
<dbReference type="PROSITE" id="PS50887">
    <property type="entry name" value="GGDEF"/>
    <property type="match status" value="1"/>
</dbReference>
<dbReference type="CDD" id="cd01949">
    <property type="entry name" value="GGDEF"/>
    <property type="match status" value="1"/>
</dbReference>
<dbReference type="EMBL" id="CP003379">
    <property type="protein sequence ID" value="AFL86400.1"/>
    <property type="molecule type" value="Genomic_DNA"/>
</dbReference>
<dbReference type="KEGG" id="trs:Terro_0048"/>
<dbReference type="Gene3D" id="3.30.450.20">
    <property type="entry name" value="PAS domain"/>
    <property type="match status" value="1"/>
</dbReference>
<dbReference type="InterPro" id="IPR003018">
    <property type="entry name" value="GAF"/>
</dbReference>
<dbReference type="Pfam" id="PF00563">
    <property type="entry name" value="EAL"/>
    <property type="match status" value="1"/>
</dbReference>
<gene>
    <name evidence="4" type="ordered locus">Terro_0048</name>
</gene>
<organism evidence="4 5">
    <name type="scientific">Terriglobus roseus (strain DSM 18391 / NRRL B-41598 / KBS 63)</name>
    <dbReference type="NCBI Taxonomy" id="926566"/>
    <lineage>
        <taxon>Bacteria</taxon>
        <taxon>Pseudomonadati</taxon>
        <taxon>Acidobacteriota</taxon>
        <taxon>Terriglobia</taxon>
        <taxon>Terriglobales</taxon>
        <taxon>Acidobacteriaceae</taxon>
        <taxon>Terriglobus</taxon>
    </lineage>
</organism>
<dbReference type="STRING" id="926566.Terro_0048"/>
<dbReference type="PANTHER" id="PTHR44757:SF2">
    <property type="entry name" value="BIOFILM ARCHITECTURE MAINTENANCE PROTEIN MBAA"/>
    <property type="match status" value="1"/>
</dbReference>
<dbReference type="PROSITE" id="PS50883">
    <property type="entry name" value="EAL"/>
    <property type="match status" value="1"/>
</dbReference>
<dbReference type="HOGENOM" id="CLU_000445_70_34_0"/>
<dbReference type="Pfam" id="PF08447">
    <property type="entry name" value="PAS_3"/>
    <property type="match status" value="1"/>
</dbReference>
<dbReference type="Gene3D" id="3.20.20.450">
    <property type="entry name" value="EAL domain"/>
    <property type="match status" value="1"/>
</dbReference>
<dbReference type="eggNOG" id="COG2202">
    <property type="taxonomic scope" value="Bacteria"/>
</dbReference>
<dbReference type="SUPFAM" id="SSF55781">
    <property type="entry name" value="GAF domain-like"/>
    <property type="match status" value="1"/>
</dbReference>
<evidence type="ECO:0000259" key="3">
    <source>
        <dbReference type="PROSITE" id="PS50887"/>
    </source>
</evidence>
<dbReference type="SMART" id="SM00065">
    <property type="entry name" value="GAF"/>
    <property type="match status" value="1"/>
</dbReference>
<dbReference type="SUPFAM" id="SSF55073">
    <property type="entry name" value="Nucleotide cyclase"/>
    <property type="match status" value="1"/>
</dbReference>
<reference evidence="4 5" key="1">
    <citation type="submission" date="2012-06" db="EMBL/GenBank/DDBJ databases">
        <title>Complete genome of Terriglobus roseus DSM 18391.</title>
        <authorList>
            <consortium name="US DOE Joint Genome Institute (JGI-PGF)"/>
            <person name="Lucas S."/>
            <person name="Copeland A."/>
            <person name="Lapidus A."/>
            <person name="Glavina del Rio T."/>
            <person name="Dalin E."/>
            <person name="Tice H."/>
            <person name="Bruce D."/>
            <person name="Goodwin L."/>
            <person name="Pitluck S."/>
            <person name="Peters L."/>
            <person name="Mikhailova N."/>
            <person name="Munk A.C.C."/>
            <person name="Kyrpides N."/>
            <person name="Mavromatis K."/>
            <person name="Ivanova N."/>
            <person name="Brettin T."/>
            <person name="Detter J.C."/>
            <person name="Han C."/>
            <person name="Larimer F."/>
            <person name="Land M."/>
            <person name="Hauser L."/>
            <person name="Markowitz V."/>
            <person name="Cheng J.-F."/>
            <person name="Hugenholtz P."/>
            <person name="Woyke T."/>
            <person name="Wu D."/>
            <person name="Brambilla E."/>
            <person name="Klenk H.-P."/>
            <person name="Eisen J.A."/>
        </authorList>
    </citation>
    <scope>NUCLEOTIDE SEQUENCE [LARGE SCALE GENOMIC DNA]</scope>
    <source>
        <strain evidence="5">DSM 18391 / NRRL B-41598 / KBS 63</strain>
    </source>
</reference>
<keyword evidence="5" id="KW-1185">Reference proteome</keyword>
<dbReference type="Gene3D" id="3.30.450.40">
    <property type="match status" value="1"/>
</dbReference>
<dbReference type="InterPro" id="IPR043128">
    <property type="entry name" value="Rev_trsase/Diguanyl_cyclase"/>
</dbReference>
<protein>
    <submittedName>
        <fullName evidence="4">PAS domain S-box/diguanylate cyclase (GGDEF) domain-containing protein</fullName>
    </submittedName>
</protein>
<evidence type="ECO:0000259" key="2">
    <source>
        <dbReference type="PROSITE" id="PS50883"/>
    </source>
</evidence>
<dbReference type="AlphaFoldDB" id="I3ZAY2"/>
<dbReference type="InterPro" id="IPR001610">
    <property type="entry name" value="PAC"/>
</dbReference>
<feature type="domain" description="PAC" evidence="1">
    <location>
        <begin position="259"/>
        <end position="311"/>
    </location>
</feature>
<dbReference type="SMART" id="SM00267">
    <property type="entry name" value="GGDEF"/>
    <property type="match status" value="1"/>
</dbReference>
<dbReference type="CDD" id="cd00130">
    <property type="entry name" value="PAS"/>
    <property type="match status" value="1"/>
</dbReference>
<dbReference type="eggNOG" id="COG5001">
    <property type="taxonomic scope" value="Bacteria"/>
</dbReference>